<sequence>MTCPLIIGPYHPPKTFQRYPSAPAGALLVAHLRRNRFEVILPATEPGLLKALRLGVYYVVRRHSGINEDVHHALTRDIEVEFKFKYSFTLELSNEAQPKPNGRRTAGDVKDASNALKENAIEAVRYYSEHADPVVLFRARLRQKLNELAREHSRPDIGELYDRVLGLKQSGCKDFTETRGMKVCLEQFSVSVQPRGFGTAA</sequence>
<comment type="caution">
    <text evidence="1">The sequence shown here is derived from an EMBL/GenBank/DDBJ whole genome shotgun (WGS) entry which is preliminary data.</text>
</comment>
<evidence type="ECO:0000313" key="1">
    <source>
        <dbReference type="EMBL" id="MBK9297925.1"/>
    </source>
</evidence>
<gene>
    <name evidence="1" type="ORF">IPN02_14050</name>
</gene>
<dbReference type="AlphaFoldDB" id="A0A936NDF0"/>
<protein>
    <submittedName>
        <fullName evidence="1">Uncharacterized protein</fullName>
    </submittedName>
</protein>
<evidence type="ECO:0000313" key="2">
    <source>
        <dbReference type="Proteomes" id="UP000727993"/>
    </source>
</evidence>
<accession>A0A936NDF0</accession>
<dbReference type="Proteomes" id="UP000727993">
    <property type="component" value="Unassembled WGS sequence"/>
</dbReference>
<reference evidence="1 2" key="1">
    <citation type="submission" date="2020-10" db="EMBL/GenBank/DDBJ databases">
        <title>Connecting structure to function with the recovery of over 1000 high-quality activated sludge metagenome-assembled genomes encoding full-length rRNA genes using long-read sequencing.</title>
        <authorList>
            <person name="Singleton C.M."/>
            <person name="Petriglieri F."/>
            <person name="Kristensen J.M."/>
            <person name="Kirkegaard R.H."/>
            <person name="Michaelsen T.Y."/>
            <person name="Andersen M.H."/>
            <person name="Karst S.M."/>
            <person name="Dueholm M.S."/>
            <person name="Nielsen P.H."/>
            <person name="Albertsen M."/>
        </authorList>
    </citation>
    <scope>NUCLEOTIDE SEQUENCE [LARGE SCALE GENOMIC DNA]</scope>
    <source>
        <strain evidence="1">Lyne_18-Q3-R50-59_MAXAC.006</strain>
    </source>
</reference>
<dbReference type="EMBL" id="JADJZA010000007">
    <property type="protein sequence ID" value="MBK9297925.1"/>
    <property type="molecule type" value="Genomic_DNA"/>
</dbReference>
<name>A0A936NDF0_9ACTN</name>
<organism evidence="1 2">
    <name type="scientific">Candidatus Neomicrothrix subdominans</name>
    <dbReference type="NCBI Taxonomy" id="2954438"/>
    <lineage>
        <taxon>Bacteria</taxon>
        <taxon>Bacillati</taxon>
        <taxon>Actinomycetota</taxon>
        <taxon>Acidimicrobiia</taxon>
        <taxon>Acidimicrobiales</taxon>
        <taxon>Microthrixaceae</taxon>
        <taxon>Candidatus Neomicrothrix</taxon>
    </lineage>
</organism>
<proteinExistence type="predicted"/>